<dbReference type="RefSeq" id="WP_122191909.1">
    <property type="nucleotide sequence ID" value="NZ_RFFH01000027.1"/>
</dbReference>
<dbReference type="AlphaFoldDB" id="A0A3M2KU35"/>
<proteinExistence type="predicted"/>
<evidence type="ECO:0000313" key="1">
    <source>
        <dbReference type="EMBL" id="RMI27970.1"/>
    </source>
</evidence>
<sequence>MFDTHAVRVQCEQTATAFRSMLNRAVARHRLTAEERANLAAGRPHAAIYSASLGYHATH</sequence>
<keyword evidence="2" id="KW-1185">Reference proteome</keyword>
<gene>
    <name evidence="1" type="ORF">EBN03_31975</name>
</gene>
<protein>
    <submittedName>
        <fullName evidence="1">Uncharacterized protein</fullName>
    </submittedName>
</protein>
<reference evidence="1 2" key="1">
    <citation type="submission" date="2018-10" db="EMBL/GenBank/DDBJ databases">
        <title>Isolation from cow dung.</title>
        <authorList>
            <person name="Ling L."/>
        </authorList>
    </citation>
    <scope>NUCLEOTIDE SEQUENCE [LARGE SCALE GENOMIC DNA]</scope>
    <source>
        <strain evidence="1 2">NEAU-LL90</strain>
    </source>
</reference>
<name>A0A3M2KU35_9NOCA</name>
<dbReference type="Proteomes" id="UP000279275">
    <property type="component" value="Unassembled WGS sequence"/>
</dbReference>
<accession>A0A3M2KU35</accession>
<dbReference type="OrthoDB" id="4562780at2"/>
<evidence type="ECO:0000313" key="2">
    <source>
        <dbReference type="Proteomes" id="UP000279275"/>
    </source>
</evidence>
<dbReference type="EMBL" id="RFFH01000027">
    <property type="protein sequence ID" value="RMI27970.1"/>
    <property type="molecule type" value="Genomic_DNA"/>
</dbReference>
<organism evidence="1 2">
    <name type="scientific">Nocardia stercoris</name>
    <dbReference type="NCBI Taxonomy" id="2483361"/>
    <lineage>
        <taxon>Bacteria</taxon>
        <taxon>Bacillati</taxon>
        <taxon>Actinomycetota</taxon>
        <taxon>Actinomycetes</taxon>
        <taxon>Mycobacteriales</taxon>
        <taxon>Nocardiaceae</taxon>
        <taxon>Nocardia</taxon>
    </lineage>
</organism>
<comment type="caution">
    <text evidence="1">The sequence shown here is derived from an EMBL/GenBank/DDBJ whole genome shotgun (WGS) entry which is preliminary data.</text>
</comment>